<dbReference type="AlphaFoldDB" id="A0A4P8ED95"/>
<name>A0A4P8ED95_9RHOB</name>
<dbReference type="RefSeq" id="WP_137192390.1">
    <property type="nucleotide sequence ID" value="NZ_CP039964.1"/>
</dbReference>
<evidence type="ECO:0000256" key="1">
    <source>
        <dbReference type="SAM" id="MobiDB-lite"/>
    </source>
</evidence>
<dbReference type="KEGG" id="pseb:EOK75_02265"/>
<gene>
    <name evidence="2" type="ORF">EOK75_02265</name>
</gene>
<feature type="compositionally biased region" description="Basic residues" evidence="1">
    <location>
        <begin position="7"/>
        <end position="24"/>
    </location>
</feature>
<reference evidence="2 3" key="1">
    <citation type="submission" date="2019-05" db="EMBL/GenBank/DDBJ databases">
        <title>Pseudorhodobacter turbinis sp. nov., isolated from the gut of the Korean turban shell.</title>
        <authorList>
            <person name="Jeong Y.-S."/>
            <person name="Kang W.-R."/>
            <person name="Bae J.-W."/>
        </authorList>
    </citation>
    <scope>NUCLEOTIDE SEQUENCE [LARGE SCALE GENOMIC DNA]</scope>
    <source>
        <strain evidence="2 3">S12M18</strain>
    </source>
</reference>
<protein>
    <submittedName>
        <fullName evidence="2">Uncharacterized protein</fullName>
    </submittedName>
</protein>
<evidence type="ECO:0000313" key="2">
    <source>
        <dbReference type="EMBL" id="QCO54719.1"/>
    </source>
</evidence>
<accession>A0A4P8ED95</accession>
<evidence type="ECO:0000313" key="3">
    <source>
        <dbReference type="Proteomes" id="UP000298631"/>
    </source>
</evidence>
<dbReference type="Proteomes" id="UP000298631">
    <property type="component" value="Chromosome"/>
</dbReference>
<sequence length="84" mass="9047">MLAPSKSAKRKAKQTTKAIGRSKKATLPAVKQLDSATRVKVKISATPHAKILGQRGSLKTGTHESVFGTRSYKLYVPSLAKVKN</sequence>
<dbReference type="EMBL" id="CP039964">
    <property type="protein sequence ID" value="QCO54719.1"/>
    <property type="molecule type" value="Genomic_DNA"/>
</dbReference>
<proteinExistence type="predicted"/>
<keyword evidence="3" id="KW-1185">Reference proteome</keyword>
<organism evidence="2 3">
    <name type="scientific">Pseudorhodobacter turbinis</name>
    <dbReference type="NCBI Taxonomy" id="2500533"/>
    <lineage>
        <taxon>Bacteria</taxon>
        <taxon>Pseudomonadati</taxon>
        <taxon>Pseudomonadota</taxon>
        <taxon>Alphaproteobacteria</taxon>
        <taxon>Rhodobacterales</taxon>
        <taxon>Paracoccaceae</taxon>
        <taxon>Pseudorhodobacter</taxon>
    </lineage>
</organism>
<feature type="region of interest" description="Disordered" evidence="1">
    <location>
        <begin position="1"/>
        <end position="26"/>
    </location>
</feature>